<comment type="catalytic activity">
    <reaction evidence="1">
        <text>Thiol-dependent hydrolysis of ester, thioester, amide, peptide and isopeptide bonds formed by the C-terminal Gly of ubiquitin (a 76-residue protein attached to proteins as an intracellular targeting signal).</text>
        <dbReference type="EC" id="3.4.19.12"/>
    </reaction>
</comment>
<evidence type="ECO:0000256" key="3">
    <source>
        <dbReference type="ARBA" id="ARBA00004496"/>
    </source>
</evidence>
<keyword evidence="7" id="KW-0677">Repeat</keyword>
<dbReference type="InterPro" id="IPR006155">
    <property type="entry name" value="Josephin"/>
</dbReference>
<keyword evidence="5" id="KW-0963">Cytoplasm</keyword>
<dbReference type="PROSITE" id="PS50957">
    <property type="entry name" value="JOSEPHIN"/>
    <property type="match status" value="1"/>
</dbReference>
<feature type="compositionally biased region" description="Polar residues" evidence="20">
    <location>
        <begin position="272"/>
        <end position="286"/>
    </location>
</feature>
<keyword evidence="6" id="KW-0645">Protease</keyword>
<dbReference type="PANTHER" id="PTHR14159">
    <property type="entry name" value="ATAXIN-3-RELATED"/>
    <property type="match status" value="1"/>
</dbReference>
<comment type="caution">
    <text evidence="22">The sequence shown here is derived from an EMBL/GenBank/DDBJ whole genome shotgun (WGS) entry which is preliminary data.</text>
</comment>
<feature type="active site" description="Proton acceptor" evidence="18">
    <location>
        <position position="127"/>
    </location>
</feature>
<keyword evidence="13" id="KW-0539">Nucleus</keyword>
<evidence type="ECO:0000256" key="17">
    <source>
        <dbReference type="ARBA" id="ARBA00082365"/>
    </source>
</evidence>
<feature type="active site" evidence="19">
    <location>
        <position position="127"/>
    </location>
</feature>
<dbReference type="STRING" id="1165861.A0A0L0VQE5"/>
<dbReference type="GO" id="GO:0005634">
    <property type="term" value="C:nucleus"/>
    <property type="evidence" value="ECO:0007669"/>
    <property type="project" value="UniProtKB-SubCell"/>
</dbReference>
<evidence type="ECO:0000256" key="15">
    <source>
        <dbReference type="ARBA" id="ARBA00063584"/>
    </source>
</evidence>
<evidence type="ECO:0000256" key="6">
    <source>
        <dbReference type="ARBA" id="ARBA00022670"/>
    </source>
</evidence>
<evidence type="ECO:0000256" key="7">
    <source>
        <dbReference type="ARBA" id="ARBA00022737"/>
    </source>
</evidence>
<evidence type="ECO:0000256" key="11">
    <source>
        <dbReference type="ARBA" id="ARBA00023015"/>
    </source>
</evidence>
<dbReference type="GO" id="GO:0004843">
    <property type="term" value="F:cysteine-type deubiquitinase activity"/>
    <property type="evidence" value="ECO:0007669"/>
    <property type="project" value="UniProtKB-EC"/>
</dbReference>
<evidence type="ECO:0000256" key="12">
    <source>
        <dbReference type="ARBA" id="ARBA00023163"/>
    </source>
</evidence>
<feature type="compositionally biased region" description="Low complexity" evidence="20">
    <location>
        <begin position="344"/>
        <end position="364"/>
    </location>
</feature>
<dbReference type="PANTHER" id="PTHR14159:SF0">
    <property type="entry name" value="ATAXIN-3-RELATED"/>
    <property type="match status" value="1"/>
</dbReference>
<evidence type="ECO:0000256" key="2">
    <source>
        <dbReference type="ARBA" id="ARBA00004123"/>
    </source>
</evidence>
<gene>
    <name evidence="22" type="ORF">PSTG_05226</name>
</gene>
<feature type="region of interest" description="Disordered" evidence="20">
    <location>
        <begin position="215"/>
        <end position="253"/>
    </location>
</feature>
<feature type="active site" evidence="18 19">
    <location>
        <position position="145"/>
    </location>
</feature>
<feature type="active site" evidence="19">
    <location>
        <position position="19"/>
    </location>
</feature>
<evidence type="ECO:0000256" key="19">
    <source>
        <dbReference type="PROSITE-ProRule" id="PRU00331"/>
    </source>
</evidence>
<comment type="subunit">
    <text evidence="15">Forms a complex composed of deubiquitinating enzyme atx-3, adapter ubxn-5 and cdc-48.1. Forms a complex composed of deubiquitinating enzyme atx-3, E4 ubiquitin-protein ligase ufd-2 and cdc-48.1. Interacts (via RRDR motif) with cdc-48.1 (via N-terminus) and cdc-48.2 (via N-terminus); the interaction with cdc-48.1 is not required for atx-3 enzymatic activity. Interacts (via C-terminus) with ubxn-5. May interact with ned-8.</text>
</comment>
<evidence type="ECO:0000256" key="14">
    <source>
        <dbReference type="ARBA" id="ARBA00060106"/>
    </source>
</evidence>
<accession>A0A0L0VQE5</accession>
<evidence type="ECO:0000313" key="23">
    <source>
        <dbReference type="Proteomes" id="UP000054564"/>
    </source>
</evidence>
<reference evidence="23" key="1">
    <citation type="submission" date="2014-03" db="EMBL/GenBank/DDBJ databases">
        <title>The Genome Sequence of Puccinia striiformis f. sp. tritici PST-78.</title>
        <authorList>
            <consortium name="The Broad Institute Genome Sequencing Platform"/>
            <person name="Cuomo C."/>
            <person name="Hulbert S."/>
            <person name="Chen X."/>
            <person name="Walker B."/>
            <person name="Young S.K."/>
            <person name="Zeng Q."/>
            <person name="Gargeya S."/>
            <person name="Fitzgerald M."/>
            <person name="Haas B."/>
            <person name="Abouelleil A."/>
            <person name="Alvarado L."/>
            <person name="Arachchi H.M."/>
            <person name="Berlin A.M."/>
            <person name="Chapman S.B."/>
            <person name="Goldberg J."/>
            <person name="Griggs A."/>
            <person name="Gujja S."/>
            <person name="Hansen M."/>
            <person name="Howarth C."/>
            <person name="Imamovic A."/>
            <person name="Larimer J."/>
            <person name="McCowan C."/>
            <person name="Montmayeur A."/>
            <person name="Murphy C."/>
            <person name="Neiman D."/>
            <person name="Pearson M."/>
            <person name="Priest M."/>
            <person name="Roberts A."/>
            <person name="Saif S."/>
            <person name="Shea T."/>
            <person name="Sisk P."/>
            <person name="Sykes S."/>
            <person name="Wortman J."/>
            <person name="Nusbaum C."/>
            <person name="Birren B."/>
        </authorList>
    </citation>
    <scope>NUCLEOTIDE SEQUENCE [LARGE SCALE GENOMIC DNA]</scope>
    <source>
        <strain evidence="23">race PST-78</strain>
    </source>
</reference>
<dbReference type="GO" id="GO:0005737">
    <property type="term" value="C:cytoplasm"/>
    <property type="evidence" value="ECO:0007669"/>
    <property type="project" value="UniProtKB-SubCell"/>
</dbReference>
<dbReference type="AlphaFoldDB" id="A0A0L0VQE5"/>
<dbReference type="Pfam" id="PF02099">
    <property type="entry name" value="Josephin"/>
    <property type="match status" value="1"/>
</dbReference>
<name>A0A0L0VQE5_9BASI</name>
<keyword evidence="9 19" id="KW-0378">Hydrolase</keyword>
<dbReference type="EMBL" id="AJIL01000029">
    <property type="protein sequence ID" value="KNF01442.1"/>
    <property type="molecule type" value="Genomic_DNA"/>
</dbReference>
<keyword evidence="23" id="KW-1185">Reference proteome</keyword>
<feature type="region of interest" description="Disordered" evidence="20">
    <location>
        <begin position="272"/>
        <end position="394"/>
    </location>
</feature>
<dbReference type="InterPro" id="IPR033865">
    <property type="entry name" value="Ataxin-3"/>
</dbReference>
<evidence type="ECO:0000256" key="20">
    <source>
        <dbReference type="SAM" id="MobiDB-lite"/>
    </source>
</evidence>
<feature type="region of interest" description="Disordered" evidence="20">
    <location>
        <begin position="49"/>
        <end position="75"/>
    </location>
</feature>
<comment type="subcellular location">
    <subcellularLocation>
        <location evidence="3">Cytoplasm</location>
    </subcellularLocation>
    <subcellularLocation>
        <location evidence="2">Nucleus</location>
    </subcellularLocation>
</comment>
<evidence type="ECO:0000256" key="5">
    <source>
        <dbReference type="ARBA" id="ARBA00022490"/>
    </source>
</evidence>
<protein>
    <recommendedName>
        <fullName evidence="16">Ataxin-3 homolog</fullName>
        <ecNumber evidence="4">3.4.19.12</ecNumber>
    </recommendedName>
    <alternativeName>
        <fullName evidence="17">Machado-Joseph disease-like protein</fullName>
    </alternativeName>
</protein>
<keyword evidence="10" id="KW-0788">Thiol protease</keyword>
<feature type="compositionally biased region" description="Basic and acidic residues" evidence="20">
    <location>
        <begin position="49"/>
        <end position="73"/>
    </location>
</feature>
<evidence type="ECO:0000259" key="21">
    <source>
        <dbReference type="PROSITE" id="PS50957"/>
    </source>
</evidence>
<evidence type="ECO:0000256" key="9">
    <source>
        <dbReference type="ARBA" id="ARBA00022801"/>
    </source>
</evidence>
<keyword evidence="8" id="KW-0833">Ubl conjugation pathway</keyword>
<feature type="compositionally biased region" description="Polar residues" evidence="20">
    <location>
        <begin position="309"/>
        <end position="324"/>
    </location>
</feature>
<feature type="compositionally biased region" description="Low complexity" evidence="20">
    <location>
        <begin position="297"/>
        <end position="308"/>
    </location>
</feature>
<sequence>MDLVPYIYYEKQEPGSMLCAQHALNNLMQSSVWSPQDLAEIARTLDTLEDSHLQDDPRSTSTQDNRENSRLEDNSNCDDSGFFSVQVIDDALHRLGLRIISWRSEEMKPMHDYPENQEAFILNHDLHWFTLRRFGQSVDRWYNLNSMADDSPKWIGPTFLSMAIAQAEAEGYSIFVVLPVPPSSDPSAPQPGSLLSCQADDQALLLDTLSYTSGGGGGRGLTSVGGSSATLRRPREEGTDDESRTRMRMDSETAEVADLPYDEQIRLAIEASLSQPSTDQRSQTMEKQFLPRDPARSDSTTNSSQDQSPASSETQNNVQSSTTDPDLLDQLRSIEDEEMAAAISASLATDQSDSDLSTLDPLQSNNPSPPLVSEDHIDEPTPEELRQRRLARFS</sequence>
<dbReference type="PRINTS" id="PR01233">
    <property type="entry name" value="JOSEPHIN"/>
</dbReference>
<evidence type="ECO:0000256" key="10">
    <source>
        <dbReference type="ARBA" id="ARBA00022807"/>
    </source>
</evidence>
<organism evidence="22 23">
    <name type="scientific">Puccinia striiformis f. sp. tritici PST-78</name>
    <dbReference type="NCBI Taxonomy" id="1165861"/>
    <lineage>
        <taxon>Eukaryota</taxon>
        <taxon>Fungi</taxon>
        <taxon>Dikarya</taxon>
        <taxon>Basidiomycota</taxon>
        <taxon>Pucciniomycotina</taxon>
        <taxon>Pucciniomycetes</taxon>
        <taxon>Pucciniales</taxon>
        <taxon>Pucciniaceae</taxon>
        <taxon>Puccinia</taxon>
    </lineage>
</organism>
<dbReference type="FunFam" id="1.10.287.10:FF:000018">
    <property type="entry name" value="Ataxin-3 homolog"/>
    <property type="match status" value="1"/>
</dbReference>
<evidence type="ECO:0000313" key="22">
    <source>
        <dbReference type="EMBL" id="KNF01442.1"/>
    </source>
</evidence>
<feature type="compositionally biased region" description="Basic and acidic residues" evidence="20">
    <location>
        <begin position="373"/>
        <end position="387"/>
    </location>
</feature>
<dbReference type="GO" id="GO:0006508">
    <property type="term" value="P:proteolysis"/>
    <property type="evidence" value="ECO:0007669"/>
    <property type="project" value="UniProtKB-KW"/>
</dbReference>
<evidence type="ECO:0000256" key="8">
    <source>
        <dbReference type="ARBA" id="ARBA00022786"/>
    </source>
</evidence>
<feature type="domain" description="Josephin" evidence="21">
    <location>
        <begin position="4"/>
        <end position="192"/>
    </location>
</feature>
<dbReference type="Gene3D" id="3.90.70.40">
    <property type="match status" value="1"/>
</dbReference>
<proteinExistence type="predicted"/>
<feature type="active site" description="Nucleophile" evidence="18">
    <location>
        <position position="19"/>
    </location>
</feature>
<dbReference type="OrthoDB" id="10063692at2759"/>
<feature type="compositionally biased region" description="Basic and acidic residues" evidence="20">
    <location>
        <begin position="233"/>
        <end position="251"/>
    </location>
</feature>
<evidence type="ECO:0000256" key="16">
    <source>
        <dbReference type="ARBA" id="ARBA00069055"/>
    </source>
</evidence>
<dbReference type="SMART" id="SM01246">
    <property type="entry name" value="Josephin"/>
    <property type="match status" value="1"/>
</dbReference>
<dbReference type="Proteomes" id="UP000054564">
    <property type="component" value="Unassembled WGS sequence"/>
</dbReference>
<dbReference type="GO" id="GO:0016579">
    <property type="term" value="P:protein deubiquitination"/>
    <property type="evidence" value="ECO:0007669"/>
    <property type="project" value="InterPro"/>
</dbReference>
<dbReference type="Gene3D" id="1.10.287.10">
    <property type="entry name" value="S15/NS1, RNA-binding"/>
    <property type="match status" value="1"/>
</dbReference>
<evidence type="ECO:0000256" key="18">
    <source>
        <dbReference type="PIRSR" id="PIRSR633865-1"/>
    </source>
</evidence>
<evidence type="ECO:0000256" key="4">
    <source>
        <dbReference type="ARBA" id="ARBA00012759"/>
    </source>
</evidence>
<keyword evidence="12" id="KW-0804">Transcription</keyword>
<comment type="function">
    <text evidence="14">Acts as a chain editing deubiquitinating enzyme that binds and cleaves 'Lys-48'-linked polyubiquitin chains, with a preference for chains containing four or more ubiquitin molecules thereby modulating protein degradation by the ubiquitin-proteasome pathway. Probably by regulating the IGF-1-insulin-like pathway, regulates lifespan. Regulates germline DNA double-strand-break repair and apoptosis in response to DNA damage by recruiting E4 ubiquitin-protein ligase ufd-2 to DNA repair foci. Interacts with key regulators of transcription and represses transcription. Acts as a histone-binding protein that regulates transcription.</text>
</comment>
<evidence type="ECO:0000256" key="1">
    <source>
        <dbReference type="ARBA" id="ARBA00000707"/>
    </source>
</evidence>
<dbReference type="EC" id="3.4.19.12" evidence="4"/>
<keyword evidence="11" id="KW-0805">Transcription regulation</keyword>
<evidence type="ECO:0000256" key="13">
    <source>
        <dbReference type="ARBA" id="ARBA00023242"/>
    </source>
</evidence>